<sequence>MSGGVGGSNQATGVVQPLIKINRDLEKTLRSSGLLLIYNLVEATMSNAIDAIHKVIKAEEVSYHDLSDKLKKNYCCSFSTCR</sequence>
<feature type="domain" description="MAE-28990/MAE-18760-like HEPN" evidence="1">
    <location>
        <begin position="22"/>
        <end position="71"/>
    </location>
</feature>
<name>A0ABT0ST59_9GAMM</name>
<dbReference type="Proteomes" id="UP001165308">
    <property type="component" value="Unassembled WGS sequence"/>
</dbReference>
<dbReference type="EMBL" id="JAMJPJ010000025">
    <property type="protein sequence ID" value="MCL7930977.1"/>
    <property type="molecule type" value="Genomic_DNA"/>
</dbReference>
<evidence type="ECO:0000313" key="2">
    <source>
        <dbReference type="EMBL" id="MCL7930977.1"/>
    </source>
</evidence>
<evidence type="ECO:0000259" key="1">
    <source>
        <dbReference type="Pfam" id="PF18737"/>
    </source>
</evidence>
<dbReference type="InterPro" id="IPR040788">
    <property type="entry name" value="HEPN_MAE_28990"/>
</dbReference>
<protein>
    <submittedName>
        <fullName evidence="2">MAE_28990/MAE_18760 family HEPN-like nuclease</fullName>
    </submittedName>
</protein>
<evidence type="ECO:0000313" key="3">
    <source>
        <dbReference type="Proteomes" id="UP001165308"/>
    </source>
</evidence>
<dbReference type="RefSeq" id="WP_250083066.1">
    <property type="nucleotide sequence ID" value="NZ_JAMJPJ010000025.1"/>
</dbReference>
<dbReference type="Pfam" id="PF18737">
    <property type="entry name" value="HEPN_MAE_28990"/>
    <property type="match status" value="1"/>
</dbReference>
<proteinExistence type="predicted"/>
<reference evidence="2" key="1">
    <citation type="submission" date="2022-05" db="EMBL/GenBank/DDBJ databases">
        <title>Halomonas geminus sp. nov. and Halomonas llamarensis sp. nov. isolated from high-altitude salars of the Atacama Desert.</title>
        <authorList>
            <person name="Hintersatz C."/>
            <person name="Rojas L.A."/>
            <person name="Wei T.-S."/>
            <person name="Kutschke S."/>
            <person name="Lehmann F."/>
            <person name="Jain R."/>
            <person name="Pollmann K."/>
        </authorList>
    </citation>
    <scope>NUCLEOTIDE SEQUENCE</scope>
    <source>
        <strain evidence="2">ATCHA</strain>
    </source>
</reference>
<organism evidence="2 3">
    <name type="scientific">Halomonas llamarensis</name>
    <dbReference type="NCBI Taxonomy" id="2945104"/>
    <lineage>
        <taxon>Bacteria</taxon>
        <taxon>Pseudomonadati</taxon>
        <taxon>Pseudomonadota</taxon>
        <taxon>Gammaproteobacteria</taxon>
        <taxon>Oceanospirillales</taxon>
        <taxon>Halomonadaceae</taxon>
        <taxon>Halomonas</taxon>
    </lineage>
</organism>
<keyword evidence="3" id="KW-1185">Reference proteome</keyword>
<comment type="caution">
    <text evidence="2">The sequence shown here is derived from an EMBL/GenBank/DDBJ whole genome shotgun (WGS) entry which is preliminary data.</text>
</comment>
<accession>A0ABT0ST59</accession>
<gene>
    <name evidence="2" type="ORF">M8006_13480</name>
</gene>